<gene>
    <name evidence="1" type="ORF">BC936DRAFT_146207</name>
</gene>
<keyword evidence="1" id="KW-0378">Hydrolase</keyword>
<protein>
    <submittedName>
        <fullName evidence="1">SGNH hydrolase-type esterase domain-containing protein</fullName>
    </submittedName>
</protein>
<reference evidence="1 2" key="1">
    <citation type="journal article" date="2018" name="New Phytol.">
        <title>Phylogenomics of Endogonaceae and evolution of mycorrhizas within Mucoromycota.</title>
        <authorList>
            <person name="Chang Y."/>
            <person name="Desiro A."/>
            <person name="Na H."/>
            <person name="Sandor L."/>
            <person name="Lipzen A."/>
            <person name="Clum A."/>
            <person name="Barry K."/>
            <person name="Grigoriev I.V."/>
            <person name="Martin F.M."/>
            <person name="Stajich J.E."/>
            <person name="Smith M.E."/>
            <person name="Bonito G."/>
            <person name="Spatafora J.W."/>
        </authorList>
    </citation>
    <scope>NUCLEOTIDE SEQUENCE [LARGE SCALE GENOMIC DNA]</scope>
    <source>
        <strain evidence="1 2">GMNB39</strain>
    </source>
</reference>
<proteinExistence type="predicted"/>
<dbReference type="PANTHER" id="PTHR34407:SF1">
    <property type="entry name" value="SGNH HYDROLASE-TYPE ESTERASE DOMAIN-CONTAINING PROTEIN"/>
    <property type="match status" value="1"/>
</dbReference>
<keyword evidence="2" id="KW-1185">Reference proteome</keyword>
<name>A0A433D853_9FUNG</name>
<evidence type="ECO:0000313" key="1">
    <source>
        <dbReference type="EMBL" id="RUP47032.1"/>
    </source>
</evidence>
<dbReference type="SUPFAM" id="SSF52266">
    <property type="entry name" value="SGNH hydrolase"/>
    <property type="match status" value="1"/>
</dbReference>
<dbReference type="OrthoDB" id="544608at2759"/>
<feature type="non-terminal residue" evidence="1">
    <location>
        <position position="1"/>
    </location>
</feature>
<dbReference type="InterPro" id="IPR036514">
    <property type="entry name" value="SGNH_hydro_sf"/>
</dbReference>
<dbReference type="PANTHER" id="PTHR34407">
    <property type="entry name" value="EXPRESSED PROTEIN"/>
    <property type="match status" value="1"/>
</dbReference>
<accession>A0A433D853</accession>
<dbReference type="Proteomes" id="UP000268093">
    <property type="component" value="Unassembled WGS sequence"/>
</dbReference>
<comment type="caution">
    <text evidence="1">The sequence shown here is derived from an EMBL/GenBank/DDBJ whole genome shotgun (WGS) entry which is preliminary data.</text>
</comment>
<dbReference type="AlphaFoldDB" id="A0A433D853"/>
<sequence>TSSFASLHPLSLILLCRIPSPPLDSSASLSKMVRYSALNPHVPQHLRALIAFVSLTSVASLMYLLYLRPMSLSDSPTDNLGIWKFVPKERYPFCQRCGGPEIDPICDEYGDDVLRRSLAHEGTSRRLREKIKQAQRGKPIKFAVLGGSVSVGHGIDDRTQTYHQRVFSWWNTQFPHADNTFVQGSVPATDSAYFAYCFHKRIPRDVDIVLIEFALNDGSPFPSERNAGDPLTSKMMESLVRNILRLPSKPAIIFISFFSYNVNEYFDGQESHLPVANYYDITFISMKNVLYDHVNRYAEEFKPYLFSDGHHPTQQGHRIAADFITHHIQQQVCALNRRHGQLDDAHGKFSVNMSLPIADMWTKRPDYANFRELEPTCDSFSDQSYRPKETHGWNLWNWQGEKFYIVANEPGANVTFTVSTNQGVVYLYVLKSKSYSLGDVWCWADDNKEKGTQISGYWTLWYSVGVMVPTVDGLSAGKHELHCEVLPAEKSQNPDRGTNFRILAIMSG</sequence>
<organism evidence="1 2">
    <name type="scientific">Jimgerdemannia flammicorona</name>
    <dbReference type="NCBI Taxonomy" id="994334"/>
    <lineage>
        <taxon>Eukaryota</taxon>
        <taxon>Fungi</taxon>
        <taxon>Fungi incertae sedis</taxon>
        <taxon>Mucoromycota</taxon>
        <taxon>Mucoromycotina</taxon>
        <taxon>Endogonomycetes</taxon>
        <taxon>Endogonales</taxon>
        <taxon>Endogonaceae</taxon>
        <taxon>Jimgerdemannia</taxon>
    </lineage>
</organism>
<evidence type="ECO:0000313" key="2">
    <source>
        <dbReference type="Proteomes" id="UP000268093"/>
    </source>
</evidence>
<dbReference type="Gene3D" id="3.40.50.1110">
    <property type="entry name" value="SGNH hydrolase"/>
    <property type="match status" value="1"/>
</dbReference>
<dbReference type="CDD" id="cd00229">
    <property type="entry name" value="SGNH_hydrolase"/>
    <property type="match status" value="1"/>
</dbReference>
<dbReference type="GO" id="GO:0016787">
    <property type="term" value="F:hydrolase activity"/>
    <property type="evidence" value="ECO:0007669"/>
    <property type="project" value="UniProtKB-KW"/>
</dbReference>
<dbReference type="EMBL" id="RBNI01005037">
    <property type="protein sequence ID" value="RUP47032.1"/>
    <property type="molecule type" value="Genomic_DNA"/>
</dbReference>